<dbReference type="NCBIfam" id="TIGR01733">
    <property type="entry name" value="AA-adenyl-dom"/>
    <property type="match status" value="2"/>
</dbReference>
<keyword evidence="2" id="KW-0596">Phosphopantetheine</keyword>
<dbReference type="EMBL" id="BAABIG010000100">
    <property type="protein sequence ID" value="GAA4826364.1"/>
    <property type="molecule type" value="Genomic_DNA"/>
</dbReference>
<dbReference type="PANTHER" id="PTHR45527">
    <property type="entry name" value="NONRIBOSOMAL PEPTIDE SYNTHETASE"/>
    <property type="match status" value="1"/>
</dbReference>
<dbReference type="Gene3D" id="1.10.1200.10">
    <property type="entry name" value="ACP-like"/>
    <property type="match status" value="2"/>
</dbReference>
<dbReference type="InterPro" id="IPR036736">
    <property type="entry name" value="ACP-like_sf"/>
</dbReference>
<dbReference type="Gene3D" id="3.30.559.30">
    <property type="entry name" value="Nonribosomal peptide synthetase, condensation domain"/>
    <property type="match status" value="1"/>
</dbReference>
<dbReference type="InterPro" id="IPR020845">
    <property type="entry name" value="AMP-binding_CS"/>
</dbReference>
<dbReference type="InterPro" id="IPR006162">
    <property type="entry name" value="Ppantetheine_attach_site"/>
</dbReference>
<feature type="domain" description="Carrier" evidence="5">
    <location>
        <begin position="488"/>
        <end position="563"/>
    </location>
</feature>
<dbReference type="InterPro" id="IPR045851">
    <property type="entry name" value="AMP-bd_C_sf"/>
</dbReference>
<protein>
    <recommendedName>
        <fullName evidence="5">Carrier domain-containing protein</fullName>
    </recommendedName>
</protein>
<keyword evidence="7" id="KW-1185">Reference proteome</keyword>
<dbReference type="Gene3D" id="3.30.300.30">
    <property type="match status" value="2"/>
</dbReference>
<evidence type="ECO:0000256" key="3">
    <source>
        <dbReference type="ARBA" id="ARBA00022553"/>
    </source>
</evidence>
<dbReference type="Gene3D" id="3.40.50.12780">
    <property type="entry name" value="N-terminal domain of ligase-like"/>
    <property type="match status" value="2"/>
</dbReference>
<dbReference type="InterPro" id="IPR010071">
    <property type="entry name" value="AA_adenyl_dom"/>
</dbReference>
<name>A0ABP9D478_9ACTN</name>
<comment type="caution">
    <text evidence="6">The sequence shown here is derived from an EMBL/GenBank/DDBJ whole genome shotgun (WGS) entry which is preliminary data.</text>
</comment>
<gene>
    <name evidence="6" type="ORF">GCM10023220_70450</name>
</gene>
<evidence type="ECO:0000259" key="5">
    <source>
        <dbReference type="PROSITE" id="PS50075"/>
    </source>
</evidence>
<dbReference type="InterPro" id="IPR042099">
    <property type="entry name" value="ANL_N_sf"/>
</dbReference>
<accession>A0ABP9D478</accession>
<feature type="domain" description="Carrier" evidence="5">
    <location>
        <begin position="1512"/>
        <end position="1587"/>
    </location>
</feature>
<dbReference type="PROSITE" id="PS00012">
    <property type="entry name" value="PHOSPHOPANTETHEINE"/>
    <property type="match status" value="2"/>
</dbReference>
<dbReference type="Pfam" id="PF00668">
    <property type="entry name" value="Condensation"/>
    <property type="match status" value="1"/>
</dbReference>
<evidence type="ECO:0000313" key="7">
    <source>
        <dbReference type="Proteomes" id="UP001501265"/>
    </source>
</evidence>
<dbReference type="SUPFAM" id="SSF56801">
    <property type="entry name" value="Acetyl-CoA synthetase-like"/>
    <property type="match status" value="2"/>
</dbReference>
<dbReference type="InterPro" id="IPR023213">
    <property type="entry name" value="CAT-like_dom_sf"/>
</dbReference>
<keyword evidence="3" id="KW-0597">Phosphoprotein</keyword>
<evidence type="ECO:0000256" key="4">
    <source>
        <dbReference type="SAM" id="MobiDB-lite"/>
    </source>
</evidence>
<evidence type="ECO:0000313" key="6">
    <source>
        <dbReference type="EMBL" id="GAA4826364.1"/>
    </source>
</evidence>
<dbReference type="PROSITE" id="PS50075">
    <property type="entry name" value="CARRIER"/>
    <property type="match status" value="2"/>
</dbReference>
<dbReference type="SMART" id="SM00823">
    <property type="entry name" value="PKS_PP"/>
    <property type="match status" value="2"/>
</dbReference>
<dbReference type="Gene3D" id="3.30.559.10">
    <property type="entry name" value="Chloramphenicol acetyltransferase-like domain"/>
    <property type="match status" value="1"/>
</dbReference>
<dbReference type="CDD" id="cd05930">
    <property type="entry name" value="A_NRPS"/>
    <property type="match status" value="1"/>
</dbReference>
<proteinExistence type="predicted"/>
<feature type="region of interest" description="Disordered" evidence="4">
    <location>
        <begin position="122"/>
        <end position="146"/>
    </location>
</feature>
<dbReference type="InterPro" id="IPR009081">
    <property type="entry name" value="PP-bd_ACP"/>
</dbReference>
<dbReference type="PROSITE" id="PS00455">
    <property type="entry name" value="AMP_BINDING"/>
    <property type="match status" value="2"/>
</dbReference>
<dbReference type="InterPro" id="IPR000873">
    <property type="entry name" value="AMP-dep_synth/lig_dom"/>
</dbReference>
<comment type="cofactor">
    <cofactor evidence="1">
        <name>pantetheine 4'-phosphate</name>
        <dbReference type="ChEBI" id="CHEBI:47942"/>
    </cofactor>
</comment>
<dbReference type="InterPro" id="IPR020806">
    <property type="entry name" value="PKS_PP-bd"/>
</dbReference>
<organism evidence="6 7">
    <name type="scientific">Streptomyces ziwulingensis</name>
    <dbReference type="NCBI Taxonomy" id="1045501"/>
    <lineage>
        <taxon>Bacteria</taxon>
        <taxon>Bacillati</taxon>
        <taxon>Actinomycetota</taxon>
        <taxon>Actinomycetes</taxon>
        <taxon>Kitasatosporales</taxon>
        <taxon>Streptomycetaceae</taxon>
        <taxon>Streptomyces</taxon>
    </lineage>
</organism>
<evidence type="ECO:0000256" key="1">
    <source>
        <dbReference type="ARBA" id="ARBA00001957"/>
    </source>
</evidence>
<dbReference type="Pfam" id="PF13193">
    <property type="entry name" value="AMP-binding_C"/>
    <property type="match status" value="2"/>
</dbReference>
<dbReference type="InterPro" id="IPR001242">
    <property type="entry name" value="Condensation_dom"/>
</dbReference>
<dbReference type="Proteomes" id="UP001501265">
    <property type="component" value="Unassembled WGS sequence"/>
</dbReference>
<feature type="region of interest" description="Disordered" evidence="4">
    <location>
        <begin position="1"/>
        <end position="20"/>
    </location>
</feature>
<evidence type="ECO:0000256" key="2">
    <source>
        <dbReference type="ARBA" id="ARBA00022450"/>
    </source>
</evidence>
<sequence>MNNDSGEPAASSVPEAFRRQAVRTPDRTAVVVGHTRFTYADTLHMTDAVAARLRTAGVRPGDRVGLCVERGPWLVPAVLGTMACGAAYVPLDPAHPAARRRLIAEDAALRVTLTSAGTEHATPAGVTAARVEESPPAPAEPSEARADSPAYVMYTSGSTGVPKGVVVTHANVLNLLRWAAGYFSAAELGGVLATSPAGFDSSVFELYAPLVTGGTVLLAQNVLAVNEIPARSEATLLVGVPSALSAVLREGLPPHVRTVVTGGERVTRALCDRIWAQPRVRRVVNFYGPTESTLTCIAGEVDRGGAGNPPIGRPVAGAEPSVRSAAGGILPEGATGELWVAGPGVAGGGYLNRPELTAERFGPDGYRTGDLVRRLGDTYHFVGRLDDQVKVRGVRVEPGEAETALTEHPAVRLAFVRAEEDRLVGWAESDTATEAELRAWLSERLPAHAVPWRIAVLPRLPVHPTGKVDRDALPLVTAGRPPHLPYRAPRDAAERMVAEVVAGVLGLDRVGADDPFADLGGHSLAAARVVAEAGRRLGRPVPPVMFLRHPTVAAFARELATLPPATPPDRRTAGARHPLTAAQREFWLLRRLVPDRPVTTLTVRVGVHGPATGATVRGALDALVRRHEVLRTTVEETDGIPYARIGPPVPVPVTEADLRELPARERERRLEALRRDTARHVFDPRDDTPLLRAAFARTADETGELFLAVDHMAFDGASVAVLLRELVRELAGDPVDEPPLQMADLARHEEEAPGAAESLPYWRTALAGASLPDRLPGRPAAPGWDTDRVSVVLDRALLARWHRFAADTGSTPFAALLAAVALVVGGLAALDDVVIGAAAARRHRPGTEALLGPLVDTLPLRVRLDPAATFEDLVRQCAATTTDALAHQDVPARDLLALLPAHRAAAGASRTPVVVTMLPPDTPATAAHGPFRLELRPDRGSGAAGNELTVLVLPTATHAELQVEYATARYERAGMEALAARLTAALRGGSTAPGTPLADLDLVTAGERARLLALGTGPDLPADRPATLIDAVLAQAAARPHAVAVSAPDGDLSYHGLAAVSRRVATALTASGVRPGDVVGVSLPRDRFLPAALLGVWRAGAVLLPLDPDLPETRLAWTAADSGAGTVLARGPAPAGLRGLDLDTVLGADAVLGGPLPPPDPDRAAYLTYTSGSTGRPKAVEVTHANAAACLTGQSAVLGTGPEDRVALVAPLAFDMAVQQIWAPLAVGGRCVVVDRERATDGHALAEWLPGSGVTVLDVTVTTLRMLMAAGLPPMPSLRVMAGAEVLDPGLAARTLGRVGQLWHQYGPTETTVTSHLYRVHAVDGGRVPLGRPLPGYRCYVVDPLGRLLPQGAVGELWIGGAGVARGYRGLPSPAFGPDPFLPGGRCYRTGDRARWRDDGQLEFHGRSDDQAKVRGYRIEPGEVEAALRADPRVADAAVVVAGSGGDAHLVGCLTPEDVDRAAVRARLRTLLPDHLVPRRWLAFAELPRTAGGKLDRAALPTRAVAEDLRPAPEGEAQRLVAAVWADVLGRPRVWADDDFFALGGHSLAATLVTGRLRDALRVPIPVRTLFDRPVLADFAAATERLVLDDLEQPLGTEK</sequence>
<dbReference type="SUPFAM" id="SSF52777">
    <property type="entry name" value="CoA-dependent acyltransferases"/>
    <property type="match status" value="2"/>
</dbReference>
<dbReference type="Pfam" id="PF00501">
    <property type="entry name" value="AMP-binding"/>
    <property type="match status" value="2"/>
</dbReference>
<dbReference type="PANTHER" id="PTHR45527:SF1">
    <property type="entry name" value="FATTY ACID SYNTHASE"/>
    <property type="match status" value="1"/>
</dbReference>
<dbReference type="InterPro" id="IPR025110">
    <property type="entry name" value="AMP-bd_C"/>
</dbReference>
<dbReference type="SUPFAM" id="SSF47336">
    <property type="entry name" value="ACP-like"/>
    <property type="match status" value="2"/>
</dbReference>
<dbReference type="RefSeq" id="WP_345624794.1">
    <property type="nucleotide sequence ID" value="NZ_BAABIG010000100.1"/>
</dbReference>
<reference evidence="7" key="1">
    <citation type="journal article" date="2019" name="Int. J. Syst. Evol. Microbiol.">
        <title>The Global Catalogue of Microorganisms (GCM) 10K type strain sequencing project: providing services to taxonomists for standard genome sequencing and annotation.</title>
        <authorList>
            <consortium name="The Broad Institute Genomics Platform"/>
            <consortium name="The Broad Institute Genome Sequencing Center for Infectious Disease"/>
            <person name="Wu L."/>
            <person name="Ma J."/>
        </authorList>
    </citation>
    <scope>NUCLEOTIDE SEQUENCE [LARGE SCALE GENOMIC DNA]</scope>
    <source>
        <strain evidence="7">JCM 18081</strain>
    </source>
</reference>
<dbReference type="Pfam" id="PF00550">
    <property type="entry name" value="PP-binding"/>
    <property type="match status" value="2"/>
</dbReference>